<dbReference type="SUPFAM" id="SSF55729">
    <property type="entry name" value="Acyl-CoA N-acyltransferases (Nat)"/>
    <property type="match status" value="1"/>
</dbReference>
<feature type="compositionally biased region" description="Polar residues" evidence="1">
    <location>
        <begin position="108"/>
        <end position="120"/>
    </location>
</feature>
<dbReference type="EMBL" id="FOGO01000004">
    <property type="protein sequence ID" value="SER79018.1"/>
    <property type="molecule type" value="Genomic_DNA"/>
</dbReference>
<dbReference type="PANTHER" id="PTHR31435:SF10">
    <property type="entry name" value="BSR4717 PROTEIN"/>
    <property type="match status" value="1"/>
</dbReference>
<dbReference type="GO" id="GO:0016747">
    <property type="term" value="F:acyltransferase activity, transferring groups other than amino-acyl groups"/>
    <property type="evidence" value="ECO:0007669"/>
    <property type="project" value="InterPro"/>
</dbReference>
<reference evidence="5" key="1">
    <citation type="submission" date="2016-10" db="EMBL/GenBank/DDBJ databases">
        <authorList>
            <person name="Varghese N."/>
            <person name="Submissions S."/>
        </authorList>
    </citation>
    <scope>NUCLEOTIDE SEQUENCE [LARGE SCALE GENOMIC DNA]</scope>
    <source>
        <strain evidence="5">CGMCC 4.6825</strain>
    </source>
</reference>
<dbReference type="PROSITE" id="PS51729">
    <property type="entry name" value="GNAT_YJDJ"/>
    <property type="match status" value="1"/>
</dbReference>
<keyword evidence="5" id="KW-1185">Reference proteome</keyword>
<dbReference type="PROSITE" id="PS51186">
    <property type="entry name" value="GNAT"/>
    <property type="match status" value="1"/>
</dbReference>
<dbReference type="InterPro" id="IPR016181">
    <property type="entry name" value="Acyl_CoA_acyltransferase"/>
</dbReference>
<feature type="domain" description="N-acetyltransferase" evidence="2">
    <location>
        <begin position="1"/>
        <end position="120"/>
    </location>
</feature>
<dbReference type="CDD" id="cd04301">
    <property type="entry name" value="NAT_SF"/>
    <property type="match status" value="1"/>
</dbReference>
<proteinExistence type="predicted"/>
<dbReference type="AlphaFoldDB" id="A0A1H9S269"/>
<dbReference type="InterPro" id="IPR045057">
    <property type="entry name" value="Gcn5-rel_NAT"/>
</dbReference>
<gene>
    <name evidence="4" type="ORF">SAMN05421870_104254</name>
</gene>
<feature type="domain" description="N-acetyltransferase" evidence="3">
    <location>
        <begin position="8"/>
        <end position="94"/>
    </location>
</feature>
<evidence type="ECO:0000259" key="2">
    <source>
        <dbReference type="PROSITE" id="PS51186"/>
    </source>
</evidence>
<feature type="region of interest" description="Disordered" evidence="1">
    <location>
        <begin position="93"/>
        <end position="120"/>
    </location>
</feature>
<accession>A0A1H9S269</accession>
<organism evidence="4 5">
    <name type="scientific">Streptomyces qinglanensis</name>
    <dbReference type="NCBI Taxonomy" id="943816"/>
    <lineage>
        <taxon>Bacteria</taxon>
        <taxon>Bacillati</taxon>
        <taxon>Actinomycetota</taxon>
        <taxon>Actinomycetes</taxon>
        <taxon>Kitasatosporales</taxon>
        <taxon>Streptomycetaceae</taxon>
        <taxon>Streptomyces</taxon>
    </lineage>
</organism>
<dbReference type="Pfam" id="PF14542">
    <property type="entry name" value="Acetyltransf_CG"/>
    <property type="match status" value="1"/>
</dbReference>
<evidence type="ECO:0000256" key="1">
    <source>
        <dbReference type="SAM" id="MobiDB-lite"/>
    </source>
</evidence>
<dbReference type="InterPro" id="IPR031165">
    <property type="entry name" value="GNAT_YJDJ"/>
</dbReference>
<evidence type="ECO:0000313" key="4">
    <source>
        <dbReference type="EMBL" id="SER79018.1"/>
    </source>
</evidence>
<evidence type="ECO:0000313" key="5">
    <source>
        <dbReference type="Proteomes" id="UP000182841"/>
    </source>
</evidence>
<dbReference type="InterPro" id="IPR000182">
    <property type="entry name" value="GNAT_dom"/>
</dbReference>
<dbReference type="PANTHER" id="PTHR31435">
    <property type="entry name" value="PROTEIN NATD1"/>
    <property type="match status" value="1"/>
</dbReference>
<name>A0A1H9S269_9ACTN</name>
<dbReference type="Gene3D" id="3.40.630.30">
    <property type="match status" value="1"/>
</dbReference>
<dbReference type="Proteomes" id="UP000182841">
    <property type="component" value="Unassembled WGS sequence"/>
</dbReference>
<sequence length="120" mass="12807">MDEQFEISDNTAEGRFEARIDGALAGVAQYLRAPGVLAVTHTEVEPAYEGRGVGGALAHHILESAQEAGEKVAPVCPFVANWIRRHPDYQPLVYEKRQDSHGLPGTGSAPQANSGTTEAP</sequence>
<evidence type="ECO:0000259" key="3">
    <source>
        <dbReference type="PROSITE" id="PS51729"/>
    </source>
</evidence>
<protein>
    <submittedName>
        <fullName evidence="4">Uncharacterized protein</fullName>
    </submittedName>
</protein>